<sequence length="112" mass="12408">MSETDPHIHVEQKVLEAGPTVRNLISSMLGRVTDAPSVVTTGCGLRVTYAMTSPRPESVTCLACREHAHREYLRFADQFERLDPMPGANITGDQLAEAVQRLRDLAKRFSGQ</sequence>
<dbReference type="EMBL" id="JAGSOV010000086">
    <property type="protein sequence ID" value="MCO1660595.1"/>
    <property type="molecule type" value="Genomic_DNA"/>
</dbReference>
<dbReference type="Proteomes" id="UP001165283">
    <property type="component" value="Unassembled WGS sequence"/>
</dbReference>
<gene>
    <name evidence="1" type="ORF">KDL28_36655</name>
</gene>
<organism evidence="1 2">
    <name type="scientific">Pseudonocardia humida</name>
    <dbReference type="NCBI Taxonomy" id="2800819"/>
    <lineage>
        <taxon>Bacteria</taxon>
        <taxon>Bacillati</taxon>
        <taxon>Actinomycetota</taxon>
        <taxon>Actinomycetes</taxon>
        <taxon>Pseudonocardiales</taxon>
        <taxon>Pseudonocardiaceae</taxon>
        <taxon>Pseudonocardia</taxon>
    </lineage>
</organism>
<evidence type="ECO:0000313" key="2">
    <source>
        <dbReference type="Proteomes" id="UP001165283"/>
    </source>
</evidence>
<reference evidence="1" key="1">
    <citation type="submission" date="2021-04" db="EMBL/GenBank/DDBJ databases">
        <title>Pseudonocardia sp. nov., isolated from sandy soil of mangrove forest.</title>
        <authorList>
            <person name="Zan Z."/>
            <person name="Huang R."/>
            <person name="Liu W."/>
        </authorList>
    </citation>
    <scope>NUCLEOTIDE SEQUENCE</scope>
    <source>
        <strain evidence="1">S2-4</strain>
    </source>
</reference>
<keyword evidence="2" id="KW-1185">Reference proteome</keyword>
<protein>
    <submittedName>
        <fullName evidence="1">Uncharacterized protein</fullName>
    </submittedName>
</protein>
<accession>A0ABT1AC24</accession>
<dbReference type="RefSeq" id="WP_252446132.1">
    <property type="nucleotide sequence ID" value="NZ_JAGSOV010000086.1"/>
</dbReference>
<proteinExistence type="predicted"/>
<name>A0ABT1AC24_9PSEU</name>
<comment type="caution">
    <text evidence="1">The sequence shown here is derived from an EMBL/GenBank/DDBJ whole genome shotgun (WGS) entry which is preliminary data.</text>
</comment>
<evidence type="ECO:0000313" key="1">
    <source>
        <dbReference type="EMBL" id="MCO1660595.1"/>
    </source>
</evidence>